<evidence type="ECO:0000256" key="1">
    <source>
        <dbReference type="ARBA" id="ARBA00022679"/>
    </source>
</evidence>
<keyword evidence="2" id="KW-0949">S-adenosyl-L-methionine</keyword>
<proteinExistence type="predicted"/>
<evidence type="ECO:0000259" key="3">
    <source>
        <dbReference type="PROSITE" id="PS50280"/>
    </source>
</evidence>
<gene>
    <name evidence="5" type="ORF">A2478_02950</name>
</gene>
<evidence type="ECO:0000313" key="6">
    <source>
        <dbReference type="Proteomes" id="UP000179001"/>
    </source>
</evidence>
<accession>A0A1F5SZY7</accession>
<organism evidence="5 6">
    <name type="scientific">Candidatus Falkowbacteria bacterium RIFOXYC2_FULL_36_12</name>
    <dbReference type="NCBI Taxonomy" id="1798002"/>
    <lineage>
        <taxon>Bacteria</taxon>
        <taxon>Candidatus Falkowiibacteriota</taxon>
    </lineage>
</organism>
<dbReference type="Proteomes" id="UP000179001">
    <property type="component" value="Unassembled WGS sequence"/>
</dbReference>
<dbReference type="PROSITE" id="PS50868">
    <property type="entry name" value="POST_SET"/>
    <property type="match status" value="1"/>
</dbReference>
<dbReference type="GO" id="GO:0016740">
    <property type="term" value="F:transferase activity"/>
    <property type="evidence" value="ECO:0007669"/>
    <property type="project" value="UniProtKB-KW"/>
</dbReference>
<evidence type="ECO:0000256" key="2">
    <source>
        <dbReference type="ARBA" id="ARBA00022691"/>
    </source>
</evidence>
<feature type="domain" description="SET" evidence="3">
    <location>
        <begin position="10"/>
        <end position="113"/>
    </location>
</feature>
<dbReference type="InterPro" id="IPR053201">
    <property type="entry name" value="Flavunoidine_N-MTase"/>
</dbReference>
<protein>
    <recommendedName>
        <fullName evidence="7">SET domain-containing protein-lysine N-methyltransferase</fullName>
    </recommendedName>
</protein>
<sequence>MSVKQDWKSPKVDIHASPVEGKGLFANSDINRGEKIVVWGGNYTDTVGAELMRKNGMLVMQWDDDLYSYEDRADDDGYFINHSCDPNIWMSDAYTLITSRDIKSGEELTVDYALFEADENYISKWECKCGSPLCRGRVTGIDWKKSDLQNRYKEHFSPLLNKRIQKLNNGV</sequence>
<dbReference type="AlphaFoldDB" id="A0A1F5SZY7"/>
<evidence type="ECO:0000313" key="5">
    <source>
        <dbReference type="EMBL" id="OGF32258.1"/>
    </source>
</evidence>
<dbReference type="Pfam" id="PF00856">
    <property type="entry name" value="SET"/>
    <property type="match status" value="1"/>
</dbReference>
<dbReference type="SMART" id="SM00317">
    <property type="entry name" value="SET"/>
    <property type="match status" value="1"/>
</dbReference>
<comment type="caution">
    <text evidence="5">The sequence shown here is derived from an EMBL/GenBank/DDBJ whole genome shotgun (WGS) entry which is preliminary data.</text>
</comment>
<reference evidence="5 6" key="1">
    <citation type="journal article" date="2016" name="Nat. Commun.">
        <title>Thousands of microbial genomes shed light on interconnected biogeochemical processes in an aquifer system.</title>
        <authorList>
            <person name="Anantharaman K."/>
            <person name="Brown C.T."/>
            <person name="Hug L.A."/>
            <person name="Sharon I."/>
            <person name="Castelle C.J."/>
            <person name="Probst A.J."/>
            <person name="Thomas B.C."/>
            <person name="Singh A."/>
            <person name="Wilkins M.J."/>
            <person name="Karaoz U."/>
            <person name="Brodie E.L."/>
            <person name="Williams K.H."/>
            <person name="Hubbard S.S."/>
            <person name="Banfield J.F."/>
        </authorList>
    </citation>
    <scope>NUCLEOTIDE SEQUENCE [LARGE SCALE GENOMIC DNA]</scope>
</reference>
<dbReference type="SUPFAM" id="SSF82199">
    <property type="entry name" value="SET domain"/>
    <property type="match status" value="1"/>
</dbReference>
<dbReference type="InterPro" id="IPR001214">
    <property type="entry name" value="SET_dom"/>
</dbReference>
<dbReference type="STRING" id="1798002.A2478_02950"/>
<feature type="domain" description="Post-SET" evidence="4">
    <location>
        <begin position="123"/>
        <end position="139"/>
    </location>
</feature>
<dbReference type="InterPro" id="IPR003616">
    <property type="entry name" value="Post-SET_dom"/>
</dbReference>
<dbReference type="Gene3D" id="2.170.270.10">
    <property type="entry name" value="SET domain"/>
    <property type="match status" value="1"/>
</dbReference>
<keyword evidence="1" id="KW-0808">Transferase</keyword>
<dbReference type="EMBL" id="MFGJ01000006">
    <property type="protein sequence ID" value="OGF32258.1"/>
    <property type="molecule type" value="Genomic_DNA"/>
</dbReference>
<dbReference type="PANTHER" id="PTHR12350">
    <property type="entry name" value="HISTONE-LYSINE N-METHYLTRANSFERASE-RELATED"/>
    <property type="match status" value="1"/>
</dbReference>
<name>A0A1F5SZY7_9BACT</name>
<evidence type="ECO:0008006" key="7">
    <source>
        <dbReference type="Google" id="ProtNLM"/>
    </source>
</evidence>
<dbReference type="PROSITE" id="PS50280">
    <property type="entry name" value="SET"/>
    <property type="match status" value="1"/>
</dbReference>
<dbReference type="InterPro" id="IPR046341">
    <property type="entry name" value="SET_dom_sf"/>
</dbReference>
<dbReference type="PANTHER" id="PTHR12350:SF19">
    <property type="entry name" value="SET DOMAIN-CONTAINING PROTEIN"/>
    <property type="match status" value="1"/>
</dbReference>
<evidence type="ECO:0000259" key="4">
    <source>
        <dbReference type="PROSITE" id="PS50868"/>
    </source>
</evidence>